<reference evidence="4 5" key="1">
    <citation type="submission" date="2017-12" db="EMBL/GenBank/DDBJ databases">
        <title>Characterization of six clinical isolates of Enterochimera gen. nov., a novel genus of the Yersiniaciae family and the three species Enterochimera arupensis sp. nov., Enterochimera coloradensis sp. nov, and Enterochimera californica sp. nov.</title>
        <authorList>
            <person name="Rossi A."/>
            <person name="Fisher M."/>
        </authorList>
    </citation>
    <scope>NUCLEOTIDE SEQUENCE [LARGE SCALE GENOMIC DNA]</scope>
    <source>
        <strain evidence="5">2015-Iso6</strain>
    </source>
</reference>
<dbReference type="RefSeq" id="WP_101817599.1">
    <property type="nucleotide sequence ID" value="NZ_PJZF01000017.1"/>
</dbReference>
<dbReference type="EMBL" id="PJZF01000017">
    <property type="protein sequence ID" value="PLR33331.1"/>
    <property type="molecule type" value="Genomic_DNA"/>
</dbReference>
<feature type="domain" description="N-acetyltransferase" evidence="3">
    <location>
        <begin position="5"/>
        <end position="152"/>
    </location>
</feature>
<keyword evidence="1 4" id="KW-0808">Transferase</keyword>
<organism evidence="4 5">
    <name type="scientific">Chimaeribacter californicus</name>
    <dbReference type="NCBI Taxonomy" id="2060067"/>
    <lineage>
        <taxon>Bacteria</taxon>
        <taxon>Pseudomonadati</taxon>
        <taxon>Pseudomonadota</taxon>
        <taxon>Gammaproteobacteria</taxon>
        <taxon>Enterobacterales</taxon>
        <taxon>Yersiniaceae</taxon>
        <taxon>Chimaeribacter</taxon>
    </lineage>
</organism>
<evidence type="ECO:0000256" key="2">
    <source>
        <dbReference type="ARBA" id="ARBA00023315"/>
    </source>
</evidence>
<dbReference type="Gene3D" id="3.40.630.30">
    <property type="match status" value="1"/>
</dbReference>
<dbReference type="PROSITE" id="PS51186">
    <property type="entry name" value="GNAT"/>
    <property type="match status" value="1"/>
</dbReference>
<dbReference type="CDD" id="cd04301">
    <property type="entry name" value="NAT_SF"/>
    <property type="match status" value="1"/>
</dbReference>
<dbReference type="PANTHER" id="PTHR43877:SF5">
    <property type="entry name" value="BLL8307 PROTEIN"/>
    <property type="match status" value="1"/>
</dbReference>
<dbReference type="GO" id="GO:0016747">
    <property type="term" value="F:acyltransferase activity, transferring groups other than amino-acyl groups"/>
    <property type="evidence" value="ECO:0007669"/>
    <property type="project" value="InterPro"/>
</dbReference>
<evidence type="ECO:0000256" key="1">
    <source>
        <dbReference type="ARBA" id="ARBA00022679"/>
    </source>
</evidence>
<comment type="caution">
    <text evidence="4">The sequence shown here is derived from an EMBL/GenBank/DDBJ whole genome shotgun (WGS) entry which is preliminary data.</text>
</comment>
<name>A0A2N5DZQ0_9GAMM</name>
<proteinExistence type="predicted"/>
<evidence type="ECO:0000313" key="5">
    <source>
        <dbReference type="Proteomes" id="UP000234240"/>
    </source>
</evidence>
<gene>
    <name evidence="4" type="ORF">CYR55_17255</name>
</gene>
<keyword evidence="5" id="KW-1185">Reference proteome</keyword>
<sequence length="155" mass="16849">MFQIAEVDTASAELATLVAELDAFQGALYPAESNHCIDLAAIGDEHLRCVLMRDAKGNPAGCGAVYLQGDGAAEIKRMYIRPAYRGQQLGEKIIACLETLAADAGCTLLRLETGIHQQPAIALYQRCGYAFCPPFPPYKEDPLSRFMVKRLRDGG</sequence>
<evidence type="ECO:0000313" key="4">
    <source>
        <dbReference type="EMBL" id="PLR33331.1"/>
    </source>
</evidence>
<dbReference type="InterPro" id="IPR000182">
    <property type="entry name" value="GNAT_dom"/>
</dbReference>
<keyword evidence="2" id="KW-0012">Acyltransferase</keyword>
<dbReference type="Pfam" id="PF00583">
    <property type="entry name" value="Acetyltransf_1"/>
    <property type="match status" value="1"/>
</dbReference>
<accession>A0A2N5DZQ0</accession>
<dbReference type="OrthoDB" id="9803233at2"/>
<dbReference type="AlphaFoldDB" id="A0A2N5DZQ0"/>
<protein>
    <submittedName>
        <fullName evidence="4">GNAT family N-acetyltransferase</fullName>
    </submittedName>
</protein>
<evidence type="ECO:0000259" key="3">
    <source>
        <dbReference type="PROSITE" id="PS51186"/>
    </source>
</evidence>
<dbReference type="InterPro" id="IPR050832">
    <property type="entry name" value="Bact_Acetyltransf"/>
</dbReference>
<dbReference type="Proteomes" id="UP000234240">
    <property type="component" value="Unassembled WGS sequence"/>
</dbReference>
<dbReference type="PANTHER" id="PTHR43877">
    <property type="entry name" value="AMINOALKYLPHOSPHONATE N-ACETYLTRANSFERASE-RELATED-RELATED"/>
    <property type="match status" value="1"/>
</dbReference>
<dbReference type="SUPFAM" id="SSF55729">
    <property type="entry name" value="Acyl-CoA N-acyltransferases (Nat)"/>
    <property type="match status" value="1"/>
</dbReference>
<dbReference type="InterPro" id="IPR016181">
    <property type="entry name" value="Acyl_CoA_acyltransferase"/>
</dbReference>